<evidence type="ECO:0000313" key="12">
    <source>
        <dbReference type="EMBL" id="CAE7186543.1"/>
    </source>
</evidence>
<evidence type="ECO:0000313" key="13">
    <source>
        <dbReference type="Proteomes" id="UP000472372"/>
    </source>
</evidence>
<dbReference type="SMR" id="A0A6S6W5P6"/>
<gene>
    <name evidence="12" type="ORF">PTTW11_06981</name>
</gene>
<dbReference type="GO" id="GO:0005743">
    <property type="term" value="C:mitochondrial inner membrane"/>
    <property type="evidence" value="ECO:0007669"/>
    <property type="project" value="UniProtKB-SubCell"/>
</dbReference>
<dbReference type="InterPro" id="IPR014314">
    <property type="entry name" value="Succ_DH_cytb556"/>
</dbReference>
<dbReference type="PANTHER" id="PTHR10978:SF5">
    <property type="entry name" value="SUCCINATE DEHYDROGENASE CYTOCHROME B560 SUBUNIT, MITOCHONDRIAL"/>
    <property type="match status" value="1"/>
</dbReference>
<dbReference type="InterPro" id="IPR000701">
    <property type="entry name" value="SuccDH_FuR_B_TM-su"/>
</dbReference>
<dbReference type="PROSITE" id="PS01001">
    <property type="entry name" value="SDH_CYT_2"/>
    <property type="match status" value="1"/>
</dbReference>
<keyword evidence="3" id="KW-0349">Heme</keyword>
<evidence type="ECO:0000256" key="8">
    <source>
        <dbReference type="ARBA" id="ARBA00022989"/>
    </source>
</evidence>
<keyword evidence="5" id="KW-0479">Metal-binding</keyword>
<dbReference type="FunFam" id="1.20.1300.10:FF:000008">
    <property type="entry name" value="Succinate dehydrogenase cytochrome b560 subunit"/>
    <property type="match status" value="1"/>
</dbReference>
<keyword evidence="9" id="KW-0408">Iron</keyword>
<evidence type="ECO:0000256" key="6">
    <source>
        <dbReference type="ARBA" id="ARBA00022792"/>
    </source>
</evidence>
<dbReference type="GO" id="GO:0006121">
    <property type="term" value="P:mitochondrial electron transport, succinate to ubiquinone"/>
    <property type="evidence" value="ECO:0007669"/>
    <property type="project" value="TreeGrafter"/>
</dbReference>
<dbReference type="GO" id="GO:0046872">
    <property type="term" value="F:metal ion binding"/>
    <property type="evidence" value="ECO:0007669"/>
    <property type="project" value="UniProtKB-KW"/>
</dbReference>
<evidence type="ECO:0000256" key="11">
    <source>
        <dbReference type="ARBA" id="ARBA00023136"/>
    </source>
</evidence>
<keyword evidence="8" id="KW-1133">Transmembrane helix</keyword>
<evidence type="ECO:0000256" key="4">
    <source>
        <dbReference type="ARBA" id="ARBA00022692"/>
    </source>
</evidence>
<protein>
    <submittedName>
        <fullName evidence="12">Mitochondrial succinate dehydrogenase iron-sulfur subunit C</fullName>
    </submittedName>
</protein>
<name>A0A6S6W5P6_9PLEO</name>
<dbReference type="InterPro" id="IPR018495">
    <property type="entry name" value="Succ_DH_cyt_bsu_CS"/>
</dbReference>
<reference evidence="12" key="1">
    <citation type="submission" date="2021-02" db="EMBL/GenBank/DDBJ databases">
        <authorList>
            <person name="Syme A R."/>
            <person name="Syme A R."/>
            <person name="Moolhuijzen P."/>
        </authorList>
    </citation>
    <scope>NUCLEOTIDE SEQUENCE</scope>
    <source>
        <strain evidence="12">W1-1</strain>
    </source>
</reference>
<organism evidence="12 13">
    <name type="scientific">Pyrenophora teres f. teres</name>
    <dbReference type="NCBI Taxonomy" id="97479"/>
    <lineage>
        <taxon>Eukaryota</taxon>
        <taxon>Fungi</taxon>
        <taxon>Dikarya</taxon>
        <taxon>Ascomycota</taxon>
        <taxon>Pezizomycotina</taxon>
        <taxon>Dothideomycetes</taxon>
        <taxon>Pleosporomycetidae</taxon>
        <taxon>Pleosporales</taxon>
        <taxon>Pleosporineae</taxon>
        <taxon>Pleosporaceae</taxon>
        <taxon>Pyrenophora</taxon>
    </lineage>
</organism>
<keyword evidence="11" id="KW-0472">Membrane</keyword>
<dbReference type="AlphaFoldDB" id="A0A6S6W5P6"/>
<evidence type="ECO:0000256" key="10">
    <source>
        <dbReference type="ARBA" id="ARBA00023128"/>
    </source>
</evidence>
<comment type="subcellular location">
    <subcellularLocation>
        <location evidence="1">Mitochondrion inner membrane</location>
        <topology evidence="1">Multi-pass membrane protein</topology>
    </subcellularLocation>
</comment>
<dbReference type="NCBIfam" id="TIGR02970">
    <property type="entry name" value="succ_dehyd_cytB"/>
    <property type="match status" value="1"/>
</dbReference>
<keyword evidence="4" id="KW-0812">Transmembrane</keyword>
<evidence type="ECO:0000256" key="9">
    <source>
        <dbReference type="ARBA" id="ARBA00023004"/>
    </source>
</evidence>
<accession>A0A6S6W5P6</accession>
<evidence type="ECO:0000256" key="3">
    <source>
        <dbReference type="ARBA" id="ARBA00022617"/>
    </source>
</evidence>
<evidence type="ECO:0000256" key="1">
    <source>
        <dbReference type="ARBA" id="ARBA00004448"/>
    </source>
</evidence>
<proteinExistence type="inferred from homology"/>
<evidence type="ECO:0000256" key="2">
    <source>
        <dbReference type="ARBA" id="ARBA00007244"/>
    </source>
</evidence>
<dbReference type="EMBL" id="HG992982">
    <property type="protein sequence ID" value="CAE7186543.1"/>
    <property type="molecule type" value="Genomic_DNA"/>
</dbReference>
<dbReference type="CDD" id="cd03499">
    <property type="entry name" value="SQR_TypeC_SdhC"/>
    <property type="match status" value="1"/>
</dbReference>
<dbReference type="SUPFAM" id="SSF81343">
    <property type="entry name" value="Fumarate reductase respiratory complex transmembrane subunits"/>
    <property type="match status" value="1"/>
</dbReference>
<dbReference type="InterPro" id="IPR034804">
    <property type="entry name" value="SQR/QFR_C/D"/>
</dbReference>
<evidence type="ECO:0000256" key="7">
    <source>
        <dbReference type="ARBA" id="ARBA00022946"/>
    </source>
</evidence>
<dbReference type="PANTHER" id="PTHR10978">
    <property type="entry name" value="SUCCINATE DEHYDROGENASE CYTOCHROME B560 SUBUNIT"/>
    <property type="match status" value="1"/>
</dbReference>
<dbReference type="GO" id="GO:0006099">
    <property type="term" value="P:tricarboxylic acid cycle"/>
    <property type="evidence" value="ECO:0007669"/>
    <property type="project" value="InterPro"/>
</dbReference>
<sequence length="250" mass="27659">MSGEEKWVTKHCNAEALIGRMGDLGNREDLGLRLVKHSSVSGCSTHEDDITQHHHRQPTARETLSIANWRIRIMASQRIFQLGLRRVAAPSLRVQPAGRLMQRRLAATGNASQSEAAQILAKQRLNRPVSPHLAIYRPQITWLASSLNRITGIVLSGSLYLFGIAYLVAPYTGWHLETQSMVATVAAWPAAVKAGLKAFYAFPFFFHSLNGLRHLAWDVGVGFKNQQVIRTGWGVVGLTAVMGLYYTFAG</sequence>
<evidence type="ECO:0000256" key="5">
    <source>
        <dbReference type="ARBA" id="ARBA00022723"/>
    </source>
</evidence>
<keyword evidence="6" id="KW-0999">Mitochondrion inner membrane</keyword>
<keyword evidence="10" id="KW-0496">Mitochondrion</keyword>
<dbReference type="Pfam" id="PF01127">
    <property type="entry name" value="Sdh_cyt"/>
    <property type="match status" value="1"/>
</dbReference>
<keyword evidence="7" id="KW-0809">Transit peptide</keyword>
<dbReference type="Gene3D" id="1.20.1300.10">
    <property type="entry name" value="Fumarate reductase/succinate dehydrogenase, transmembrane subunit"/>
    <property type="match status" value="1"/>
</dbReference>
<dbReference type="Proteomes" id="UP000472372">
    <property type="component" value="Chromosome 6"/>
</dbReference>
<dbReference type="GO" id="GO:0009055">
    <property type="term" value="F:electron transfer activity"/>
    <property type="evidence" value="ECO:0007669"/>
    <property type="project" value="InterPro"/>
</dbReference>
<comment type="similarity">
    <text evidence="2">Belongs to the cytochrome b560 family.</text>
</comment>